<proteinExistence type="predicted"/>
<organism evidence="2">
    <name type="scientific">Rhizophora mucronata</name>
    <name type="common">Asiatic mangrove</name>
    <dbReference type="NCBI Taxonomy" id="61149"/>
    <lineage>
        <taxon>Eukaryota</taxon>
        <taxon>Viridiplantae</taxon>
        <taxon>Streptophyta</taxon>
        <taxon>Embryophyta</taxon>
        <taxon>Tracheophyta</taxon>
        <taxon>Spermatophyta</taxon>
        <taxon>Magnoliopsida</taxon>
        <taxon>eudicotyledons</taxon>
        <taxon>Gunneridae</taxon>
        <taxon>Pentapetalae</taxon>
        <taxon>rosids</taxon>
        <taxon>fabids</taxon>
        <taxon>Malpighiales</taxon>
        <taxon>Rhizophoraceae</taxon>
        <taxon>Rhizophora</taxon>
    </lineage>
</organism>
<keyword evidence="1" id="KW-1133">Transmembrane helix</keyword>
<dbReference type="EMBL" id="GGEC01002174">
    <property type="protein sequence ID" value="MBW82657.1"/>
    <property type="molecule type" value="Transcribed_RNA"/>
</dbReference>
<sequence length="55" mass="5851">MKGLKGNEFTGSSFSLYSICSTSFNVALFLSLRSHTHANAIGSDICHKAAGHDGY</sequence>
<accession>A0A2P2IN58</accession>
<protein>
    <submittedName>
        <fullName evidence="2">Uncharacterized protein</fullName>
    </submittedName>
</protein>
<evidence type="ECO:0000313" key="2">
    <source>
        <dbReference type="EMBL" id="MBW82657.1"/>
    </source>
</evidence>
<name>A0A2P2IN58_RHIMU</name>
<feature type="transmembrane region" description="Helical" evidence="1">
    <location>
        <begin position="14"/>
        <end position="32"/>
    </location>
</feature>
<dbReference type="AlphaFoldDB" id="A0A2P2IN58"/>
<keyword evidence="1" id="KW-0472">Membrane</keyword>
<keyword evidence="1" id="KW-0812">Transmembrane</keyword>
<reference evidence="2" key="1">
    <citation type="submission" date="2018-02" db="EMBL/GenBank/DDBJ databases">
        <title>Rhizophora mucronata_Transcriptome.</title>
        <authorList>
            <person name="Meera S.P."/>
            <person name="Sreeshan A."/>
            <person name="Augustine A."/>
        </authorList>
    </citation>
    <scope>NUCLEOTIDE SEQUENCE</scope>
    <source>
        <tissue evidence="2">Leaf</tissue>
    </source>
</reference>
<evidence type="ECO:0000256" key="1">
    <source>
        <dbReference type="SAM" id="Phobius"/>
    </source>
</evidence>